<feature type="domain" description="BT-3987-like N-terminal" evidence="2">
    <location>
        <begin position="35"/>
        <end position="159"/>
    </location>
</feature>
<gene>
    <name evidence="4" type="ORF">HMPREF1535_05028</name>
</gene>
<evidence type="ECO:0000259" key="3">
    <source>
        <dbReference type="Pfam" id="PF14274"/>
    </source>
</evidence>
<feature type="signal peptide" evidence="1">
    <location>
        <begin position="1"/>
        <end position="22"/>
    </location>
</feature>
<dbReference type="Pfam" id="PF14274">
    <property type="entry name" value="BT_3044-like_C"/>
    <property type="match status" value="1"/>
</dbReference>
<evidence type="ECO:0000313" key="5">
    <source>
        <dbReference type="Proteomes" id="UP000033047"/>
    </source>
</evidence>
<evidence type="ECO:0000256" key="1">
    <source>
        <dbReference type="SAM" id="SignalP"/>
    </source>
</evidence>
<dbReference type="EMBL" id="AQHV01000029">
    <property type="protein sequence ID" value="KKB45374.1"/>
    <property type="molecule type" value="Genomic_DNA"/>
</dbReference>
<accession>A0A0F5IIH5</accession>
<dbReference type="PATRIC" id="fig|927665.4.peg.5153"/>
<dbReference type="Proteomes" id="UP000033047">
    <property type="component" value="Unassembled WGS sequence"/>
</dbReference>
<feature type="chain" id="PRO_5002487756" description="DUF4361 domain-containing protein" evidence="1">
    <location>
        <begin position="23"/>
        <end position="337"/>
    </location>
</feature>
<dbReference type="PROSITE" id="PS51257">
    <property type="entry name" value="PROKAR_LIPOPROTEIN"/>
    <property type="match status" value="1"/>
</dbReference>
<dbReference type="InterPro" id="IPR013728">
    <property type="entry name" value="BT_3987-like_N"/>
</dbReference>
<evidence type="ECO:0000259" key="2">
    <source>
        <dbReference type="Pfam" id="PF08522"/>
    </source>
</evidence>
<dbReference type="AlphaFoldDB" id="A0A0F5IIH5"/>
<feature type="domain" description="BT-3044-like C-terminal" evidence="3">
    <location>
        <begin position="167"/>
        <end position="332"/>
    </location>
</feature>
<dbReference type="Pfam" id="PF08522">
    <property type="entry name" value="BT_3987-like_N"/>
    <property type="match status" value="1"/>
</dbReference>
<keyword evidence="1" id="KW-0732">Signal</keyword>
<organism evidence="4 5">
    <name type="scientific">Parabacteroides goldsteinii DSM 19448 = WAL 12034</name>
    <dbReference type="NCBI Taxonomy" id="927665"/>
    <lineage>
        <taxon>Bacteria</taxon>
        <taxon>Pseudomonadati</taxon>
        <taxon>Bacteroidota</taxon>
        <taxon>Bacteroidia</taxon>
        <taxon>Bacteroidales</taxon>
        <taxon>Tannerellaceae</taxon>
        <taxon>Parabacteroides</taxon>
    </lineage>
</organism>
<sequence>MDMINKVIYRITACLFFSGLLACNQSDMFKEEQYKKVLYVLSDDNMAFQVVHSLNETESTGYLTLYAGGTLDIDQDITFTLEPDEELLGEYNLLNYDLDTDKYAKRLDPSKYTIESYSVTMKQGGEMPYALLPIKIRPEGLSPDSLYMIPLKLTGVSAYEINPKKNRVLYQVVLENDFASEKDNTLMSMRGTRQVGDGPVSKIAANKRMYPLSKQEVRINAGMENSGNKADLELINKYSVIVKIGEEKTLNYKGVSYYPLTVYPYNKENIQVEMLGSEEDKEVLTVVESNRYGEELGIMRFHISYRYRTLVSPASEGLEAEWSDWVVVTENMKQLAK</sequence>
<protein>
    <recommendedName>
        <fullName evidence="6">DUF4361 domain-containing protein</fullName>
    </recommendedName>
</protein>
<name>A0A0F5IIH5_9BACT</name>
<comment type="caution">
    <text evidence="4">The sequence shown here is derived from an EMBL/GenBank/DDBJ whole genome shotgun (WGS) entry which is preliminary data.</text>
</comment>
<dbReference type="STRING" id="927665.HMPREF1535_05028"/>
<dbReference type="InterPro" id="IPR025371">
    <property type="entry name" value="BT_3044-like_C"/>
</dbReference>
<evidence type="ECO:0008006" key="6">
    <source>
        <dbReference type="Google" id="ProtNLM"/>
    </source>
</evidence>
<proteinExistence type="predicted"/>
<dbReference type="HOGENOM" id="CLU_068210_0_0_10"/>
<dbReference type="Gene3D" id="2.60.40.1740">
    <property type="entry name" value="hypothetical protein (bacova_03559)"/>
    <property type="match status" value="1"/>
</dbReference>
<reference evidence="4 5" key="1">
    <citation type="submission" date="2013-04" db="EMBL/GenBank/DDBJ databases">
        <title>The Genome Sequence of Parabacteroides goldsteinii DSM 19448.</title>
        <authorList>
            <consortium name="The Broad Institute Genomics Platform"/>
            <person name="Earl A."/>
            <person name="Ward D."/>
            <person name="Feldgarden M."/>
            <person name="Gevers D."/>
            <person name="Martens E."/>
            <person name="Sakamoto M."/>
            <person name="Benno Y."/>
            <person name="Song Y."/>
            <person name="Liu C."/>
            <person name="Lee J."/>
            <person name="Bolanos M."/>
            <person name="Vaisanen M.L."/>
            <person name="Finegold S.M."/>
            <person name="Walker B."/>
            <person name="Young S."/>
            <person name="Zeng Q."/>
            <person name="Gargeya S."/>
            <person name="Fitzgerald M."/>
            <person name="Haas B."/>
            <person name="Abouelleil A."/>
            <person name="Allen A.W."/>
            <person name="Alvarado L."/>
            <person name="Arachchi H.M."/>
            <person name="Berlin A.M."/>
            <person name="Chapman S.B."/>
            <person name="Gainer-Dewar J."/>
            <person name="Goldberg J."/>
            <person name="Griggs A."/>
            <person name="Gujja S."/>
            <person name="Hansen M."/>
            <person name="Howarth C."/>
            <person name="Imamovic A."/>
            <person name="Ireland A."/>
            <person name="Larimer J."/>
            <person name="McCowan C."/>
            <person name="Murphy C."/>
            <person name="Pearson M."/>
            <person name="Poon T.W."/>
            <person name="Priest M."/>
            <person name="Roberts A."/>
            <person name="Saif S."/>
            <person name="Shea T."/>
            <person name="Sisk P."/>
            <person name="Sykes S."/>
            <person name="Wortman J."/>
            <person name="Nusbaum C."/>
            <person name="Birren B."/>
        </authorList>
    </citation>
    <scope>NUCLEOTIDE SEQUENCE [LARGE SCALE GENOMIC DNA]</scope>
    <source>
        <strain evidence="4 5">DSM 19448</strain>
    </source>
</reference>
<evidence type="ECO:0000313" key="4">
    <source>
        <dbReference type="EMBL" id="KKB45374.1"/>
    </source>
</evidence>